<protein>
    <submittedName>
        <fullName evidence="1">WG repeat-containing protein</fullName>
    </submittedName>
</protein>
<dbReference type="PANTHER" id="PTHR37841:SF1">
    <property type="entry name" value="DUF3298 DOMAIN-CONTAINING PROTEIN"/>
    <property type="match status" value="1"/>
</dbReference>
<dbReference type="InterPro" id="IPR032774">
    <property type="entry name" value="WG_beta_rep"/>
</dbReference>
<dbReference type="Pfam" id="PF14903">
    <property type="entry name" value="WG_beta_rep"/>
    <property type="match status" value="6"/>
</dbReference>
<dbReference type="EMBL" id="JANIPJ010000013">
    <property type="protein sequence ID" value="MCR2805832.1"/>
    <property type="molecule type" value="Genomic_DNA"/>
</dbReference>
<organism evidence="1 2">
    <name type="scientific">Paenibacillus soyae</name>
    <dbReference type="NCBI Taxonomy" id="2969249"/>
    <lineage>
        <taxon>Bacteria</taxon>
        <taxon>Bacillati</taxon>
        <taxon>Bacillota</taxon>
        <taxon>Bacilli</taxon>
        <taxon>Bacillales</taxon>
        <taxon>Paenibacillaceae</taxon>
        <taxon>Paenibacillus</taxon>
    </lineage>
</organism>
<reference evidence="1" key="1">
    <citation type="submission" date="2022-08" db="EMBL/GenBank/DDBJ databases">
        <title>The genomic sequence of strain Paenibacillus sp. SCIV0701.</title>
        <authorList>
            <person name="Zhao H."/>
        </authorList>
    </citation>
    <scope>NUCLEOTIDE SEQUENCE</scope>
    <source>
        <strain evidence="1">SCIV0701</strain>
    </source>
</reference>
<gene>
    <name evidence="1" type="ORF">NQZ67_18275</name>
</gene>
<dbReference type="SUPFAM" id="SSF69360">
    <property type="entry name" value="Cell wall binding repeat"/>
    <property type="match status" value="1"/>
</dbReference>
<dbReference type="AlphaFoldDB" id="A0A9X2MT69"/>
<keyword evidence="2" id="KW-1185">Reference proteome</keyword>
<evidence type="ECO:0000313" key="1">
    <source>
        <dbReference type="EMBL" id="MCR2805832.1"/>
    </source>
</evidence>
<evidence type="ECO:0000313" key="2">
    <source>
        <dbReference type="Proteomes" id="UP001141950"/>
    </source>
</evidence>
<dbReference type="PANTHER" id="PTHR37841">
    <property type="entry name" value="GLR2918 PROTEIN"/>
    <property type="match status" value="1"/>
</dbReference>
<dbReference type="RefSeq" id="WP_257448716.1">
    <property type="nucleotide sequence ID" value="NZ_JANIPJ010000013.1"/>
</dbReference>
<accession>A0A9X2MT69</accession>
<proteinExistence type="predicted"/>
<comment type="caution">
    <text evidence="1">The sequence shown here is derived from an EMBL/GenBank/DDBJ whole genome shotgun (WGS) entry which is preliminary data.</text>
</comment>
<sequence>MRHSFNQYGMPKDTQYGYVNMQEEYVIEPQFEIAFPFQEGRARVSERGRWYFIDASGQRTSDRYDWIGDYWQGLAIVSRDDGKRAFIDRDGKPITGFEFDNSLRFTEDRAAVAVQNKYGFIDLEGRLVIPYAYDEAMPFFGGTACVGMNGKYGQINKEGTLTIALEWDRFFTYHESLAAVRSGNKDGYIDAQGNLVIPFQFDFAYHFSEGLARVDVGGRQGFINKAGLWVVQPLLTEAQDFQEGLAAAKADHLWGYLDSTGNWAIPPRFLEARSFHEGLAFVRTEDRTGFVDKQGNWKLVPANETITFFSEGLASVAVKITHPRSGEHVRHALLALNKHWLQMKEAFETAGISDKARVESIVKQYGDHLQAFSEELSLWIDVPPRTLSYEQVITELAIEEVLQSLDEEMLATVRSEIENGIRGFRGGQTVHAVYWRQDE</sequence>
<name>A0A9X2MT69_9BACL</name>
<dbReference type="Proteomes" id="UP001141950">
    <property type="component" value="Unassembled WGS sequence"/>
</dbReference>